<organism evidence="1 2">
    <name type="scientific">Spongiivirga citrea</name>
    <dbReference type="NCBI Taxonomy" id="1481457"/>
    <lineage>
        <taxon>Bacteria</taxon>
        <taxon>Pseudomonadati</taxon>
        <taxon>Bacteroidota</taxon>
        <taxon>Flavobacteriia</taxon>
        <taxon>Flavobacteriales</taxon>
        <taxon>Flavobacteriaceae</taxon>
        <taxon>Spongiivirga</taxon>
    </lineage>
</organism>
<proteinExistence type="predicted"/>
<gene>
    <name evidence="1" type="ORF">GWK10_09860</name>
</gene>
<dbReference type="RefSeq" id="WP_164032120.1">
    <property type="nucleotide sequence ID" value="NZ_JAABOQ010000004.1"/>
</dbReference>
<protein>
    <submittedName>
        <fullName evidence="1">Uncharacterized protein</fullName>
    </submittedName>
</protein>
<evidence type="ECO:0000313" key="1">
    <source>
        <dbReference type="EMBL" id="NER17516.1"/>
    </source>
</evidence>
<reference evidence="1 2" key="1">
    <citation type="submission" date="2020-01" db="EMBL/GenBank/DDBJ databases">
        <title>Spongiivirga citrea KCTC 32990T.</title>
        <authorList>
            <person name="Wang G."/>
        </authorList>
    </citation>
    <scope>NUCLEOTIDE SEQUENCE [LARGE SCALE GENOMIC DNA]</scope>
    <source>
        <strain evidence="1 2">KCTC 32990</strain>
    </source>
</reference>
<evidence type="ECO:0000313" key="2">
    <source>
        <dbReference type="Proteomes" id="UP000474296"/>
    </source>
</evidence>
<keyword evidence="2" id="KW-1185">Reference proteome</keyword>
<dbReference type="Proteomes" id="UP000474296">
    <property type="component" value="Unassembled WGS sequence"/>
</dbReference>
<dbReference type="AlphaFoldDB" id="A0A6M0CHS8"/>
<dbReference type="EMBL" id="JAABOQ010000004">
    <property type="protein sequence ID" value="NER17516.1"/>
    <property type="molecule type" value="Genomic_DNA"/>
</dbReference>
<accession>A0A6M0CHS8</accession>
<comment type="caution">
    <text evidence="1">The sequence shown here is derived from an EMBL/GenBank/DDBJ whole genome shotgun (WGS) entry which is preliminary data.</text>
</comment>
<sequence>MKSIERILTLLMLMIFSIAYAQKAELAAIHLYANTAKEMRTQPKINLVFLVNDSVQIVGIDESLSHVSVFKDNRRTDLKKVSNEYPNTIDFKDSQVTKYGFAVSLISNTLPHKKANRIHIKATIVYKVLTQEPIKSKILKNILFEDIDAIEWLGKSTKLTKRKRRDSVKGELIDISFSNQDLNADLNKIEVLDDNDKVIREIKLGKYTNFTQFSLRHVDQPLHLKITYQALKNKIVQIDRKIGLGL</sequence>
<name>A0A6M0CHS8_9FLAO</name>